<dbReference type="SUPFAM" id="SSF56524">
    <property type="entry name" value="Oxidoreductase molybdopterin-binding domain"/>
    <property type="match status" value="1"/>
</dbReference>
<name>A0A931N309_9NOCA</name>
<evidence type="ECO:0000259" key="2">
    <source>
        <dbReference type="Pfam" id="PF00174"/>
    </source>
</evidence>
<reference evidence="3" key="1">
    <citation type="submission" date="2020-11" db="EMBL/GenBank/DDBJ databases">
        <title>Nocardia NEAU-351.nov., a novel actinomycete isolated from the cow dung.</title>
        <authorList>
            <person name="Zhang X."/>
        </authorList>
    </citation>
    <scope>NUCLEOTIDE SEQUENCE</scope>
    <source>
        <strain evidence="3">NEAU-351</strain>
    </source>
</reference>
<sequence>MLTNGGGSVAVGAAALGAAEAVAALGGVSLVDAVARLMADTAPIPVVEATVALTGRHEKRVSRFTAGAGVVALAAAAVAAPSRLRDPAVVVLGVAGAALASRPAYRSGWAAAGAVAAAGVLAAGSRLCPTRGLGMATWASAGLGLLVAARSARRDHERRYEETIRRVGPVGALGLAPEDGFEGEPGLSPLVTAGHRFYVADVNPRPPRVDPDRWRLSITGMVAHPLRLTLTELIVDAVEFDAVMVCVHNRAGQRRVGNARWTGVPLADLLRHAMPESGATRLVTRAVDGYTISLPVPPLRSGELEGYLVVGMNGRPLDPAHGFPARVFVPGLYGQYTGVKWLSELQLTDDSHTDYWWRRGWTPEPIRVQPHARIDAAVAGQAGTVVTGVAWAPPEGVAAVEVSVGQGEWRPTELAAELAPTAWRRWRTTLDLPPGKHTVRARAVANSGRVQSGDRKPPYPSGPSGFHAVTVSV</sequence>
<evidence type="ECO:0000313" key="3">
    <source>
        <dbReference type="EMBL" id="MBH0777262.1"/>
    </source>
</evidence>
<feature type="region of interest" description="Disordered" evidence="1">
    <location>
        <begin position="444"/>
        <end position="473"/>
    </location>
</feature>
<dbReference type="SUPFAM" id="SSF81296">
    <property type="entry name" value="E set domains"/>
    <property type="match status" value="1"/>
</dbReference>
<evidence type="ECO:0000313" key="4">
    <source>
        <dbReference type="Proteomes" id="UP000655751"/>
    </source>
</evidence>
<dbReference type="GO" id="GO:0008482">
    <property type="term" value="F:sulfite oxidase activity"/>
    <property type="evidence" value="ECO:0007669"/>
    <property type="project" value="TreeGrafter"/>
</dbReference>
<dbReference type="PANTHER" id="PTHR19372">
    <property type="entry name" value="SULFITE REDUCTASE"/>
    <property type="match status" value="1"/>
</dbReference>
<dbReference type="InterPro" id="IPR014756">
    <property type="entry name" value="Ig_E-set"/>
</dbReference>
<dbReference type="Pfam" id="PF00174">
    <property type="entry name" value="Oxidored_molyb"/>
    <property type="match status" value="1"/>
</dbReference>
<dbReference type="GO" id="GO:0006790">
    <property type="term" value="P:sulfur compound metabolic process"/>
    <property type="evidence" value="ECO:0007669"/>
    <property type="project" value="TreeGrafter"/>
</dbReference>
<gene>
    <name evidence="3" type="ORF">IT779_13325</name>
</gene>
<dbReference type="InterPro" id="IPR036374">
    <property type="entry name" value="OxRdtase_Mopterin-bd_sf"/>
</dbReference>
<accession>A0A931N309</accession>
<dbReference type="AlphaFoldDB" id="A0A931N309"/>
<feature type="domain" description="Oxidoreductase molybdopterin-binding" evidence="2">
    <location>
        <begin position="207"/>
        <end position="356"/>
    </location>
</feature>
<keyword evidence="4" id="KW-1185">Reference proteome</keyword>
<proteinExistence type="predicted"/>
<protein>
    <submittedName>
        <fullName evidence="3">Molybdopterin-dependent oxidoreductase</fullName>
    </submittedName>
</protein>
<dbReference type="GO" id="GO:0043546">
    <property type="term" value="F:molybdopterin cofactor binding"/>
    <property type="evidence" value="ECO:0007669"/>
    <property type="project" value="TreeGrafter"/>
</dbReference>
<dbReference type="PANTHER" id="PTHR19372:SF7">
    <property type="entry name" value="SULFITE OXIDASE, MITOCHONDRIAL"/>
    <property type="match status" value="1"/>
</dbReference>
<dbReference type="GO" id="GO:0020037">
    <property type="term" value="F:heme binding"/>
    <property type="evidence" value="ECO:0007669"/>
    <property type="project" value="TreeGrafter"/>
</dbReference>
<dbReference type="Gene3D" id="2.60.40.650">
    <property type="match status" value="1"/>
</dbReference>
<organism evidence="3 4">
    <name type="scientific">Nocardia bovistercoris</name>
    <dbReference type="NCBI Taxonomy" id="2785916"/>
    <lineage>
        <taxon>Bacteria</taxon>
        <taxon>Bacillati</taxon>
        <taxon>Actinomycetota</taxon>
        <taxon>Actinomycetes</taxon>
        <taxon>Mycobacteriales</taxon>
        <taxon>Nocardiaceae</taxon>
        <taxon>Nocardia</taxon>
    </lineage>
</organism>
<dbReference type="EMBL" id="JADMLG010000004">
    <property type="protein sequence ID" value="MBH0777262.1"/>
    <property type="molecule type" value="Genomic_DNA"/>
</dbReference>
<dbReference type="Proteomes" id="UP000655751">
    <property type="component" value="Unassembled WGS sequence"/>
</dbReference>
<dbReference type="InterPro" id="IPR000572">
    <property type="entry name" value="OxRdtase_Mopterin-bd_dom"/>
</dbReference>
<comment type="caution">
    <text evidence="3">The sequence shown here is derived from an EMBL/GenBank/DDBJ whole genome shotgun (WGS) entry which is preliminary data.</text>
</comment>
<evidence type="ECO:0000256" key="1">
    <source>
        <dbReference type="SAM" id="MobiDB-lite"/>
    </source>
</evidence>
<dbReference type="Gene3D" id="3.90.420.10">
    <property type="entry name" value="Oxidoreductase, molybdopterin-binding domain"/>
    <property type="match status" value="1"/>
</dbReference>
<dbReference type="RefSeq" id="WP_196149565.1">
    <property type="nucleotide sequence ID" value="NZ_JADMLG010000004.1"/>
</dbReference>